<comment type="caution">
    <text evidence="4">The sequence shown here is derived from an EMBL/GenBank/DDBJ whole genome shotgun (WGS) entry which is preliminary data.</text>
</comment>
<dbReference type="AlphaFoldDB" id="A0AAV5FJC8"/>
<name>A0AAV5FJC8_ELECO</name>
<reference evidence="4" key="1">
    <citation type="journal article" date="2018" name="DNA Res.">
        <title>Multiple hybrid de novo genome assembly of finger millet, an orphan allotetraploid crop.</title>
        <authorList>
            <person name="Hatakeyama M."/>
            <person name="Aluri S."/>
            <person name="Balachadran M.T."/>
            <person name="Sivarajan S.R."/>
            <person name="Patrignani A."/>
            <person name="Gruter S."/>
            <person name="Poveda L."/>
            <person name="Shimizu-Inatsugi R."/>
            <person name="Baeten J."/>
            <person name="Francoijs K.J."/>
            <person name="Nataraja K.N."/>
            <person name="Reddy Y.A.N."/>
            <person name="Phadnis S."/>
            <person name="Ravikumar R.L."/>
            <person name="Schlapbach R."/>
            <person name="Sreeman S.M."/>
            <person name="Shimizu K.K."/>
        </authorList>
    </citation>
    <scope>NUCLEOTIDE SEQUENCE</scope>
</reference>
<dbReference type="InterPro" id="IPR042086">
    <property type="entry name" value="MeTrfase_capping"/>
</dbReference>
<evidence type="ECO:0000256" key="2">
    <source>
        <dbReference type="ARBA" id="ARBA00022723"/>
    </source>
</evidence>
<sequence length="241" mass="26184">MKPFIENAVTSLMESADDVPSSIVIADLGCSSGPNAIGLVSTAVSAISQHCSLRKQAEPEICVLLNDLPNNDFNSVAKSLVALQQSSPSSAALLTGIVPGTFYKRLFTSNSLNLVLSSNSLHWLSEGSIRREMVDSFYVPMHAPSNNELSKIIDDEGSFKINNLQVHELMHGMDKGSITPKKTAIAVTAIFEPIIVQHFTPSEELMHEFVTTLERHLIPGSPVHADTLDNRVFLCVSLTRV</sequence>
<evidence type="ECO:0000313" key="5">
    <source>
        <dbReference type="Proteomes" id="UP001054889"/>
    </source>
</evidence>
<keyword evidence="2" id="KW-0479">Metal-binding</keyword>
<keyword evidence="3" id="KW-0460">Magnesium</keyword>
<dbReference type="GO" id="GO:0046872">
    <property type="term" value="F:metal ion binding"/>
    <property type="evidence" value="ECO:0007669"/>
    <property type="project" value="UniProtKB-KW"/>
</dbReference>
<organism evidence="4 5">
    <name type="scientific">Eleusine coracana subsp. coracana</name>
    <dbReference type="NCBI Taxonomy" id="191504"/>
    <lineage>
        <taxon>Eukaryota</taxon>
        <taxon>Viridiplantae</taxon>
        <taxon>Streptophyta</taxon>
        <taxon>Embryophyta</taxon>
        <taxon>Tracheophyta</taxon>
        <taxon>Spermatophyta</taxon>
        <taxon>Magnoliopsida</taxon>
        <taxon>Liliopsida</taxon>
        <taxon>Poales</taxon>
        <taxon>Poaceae</taxon>
        <taxon>PACMAD clade</taxon>
        <taxon>Chloridoideae</taxon>
        <taxon>Cynodonteae</taxon>
        <taxon>Eleusininae</taxon>
        <taxon>Eleusine</taxon>
    </lineage>
</organism>
<dbReference type="Gene3D" id="3.40.50.150">
    <property type="entry name" value="Vaccinia Virus protein VP39"/>
    <property type="match status" value="2"/>
</dbReference>
<dbReference type="Pfam" id="PF03492">
    <property type="entry name" value="Methyltransf_7"/>
    <property type="match status" value="1"/>
</dbReference>
<dbReference type="EMBL" id="BQKI01000086">
    <property type="protein sequence ID" value="GJN35072.1"/>
    <property type="molecule type" value="Genomic_DNA"/>
</dbReference>
<dbReference type="Proteomes" id="UP001054889">
    <property type="component" value="Unassembled WGS sequence"/>
</dbReference>
<dbReference type="Gene3D" id="1.10.1200.270">
    <property type="entry name" value="Methyltransferase, alpha-helical capping domain"/>
    <property type="match status" value="1"/>
</dbReference>
<dbReference type="SUPFAM" id="SSF53335">
    <property type="entry name" value="S-adenosyl-L-methionine-dependent methyltransferases"/>
    <property type="match status" value="1"/>
</dbReference>
<protein>
    <submittedName>
        <fullName evidence="4">Uncharacterized protein</fullName>
    </submittedName>
</protein>
<evidence type="ECO:0000313" key="4">
    <source>
        <dbReference type="EMBL" id="GJN35072.1"/>
    </source>
</evidence>
<dbReference type="PANTHER" id="PTHR31009">
    <property type="entry name" value="S-ADENOSYL-L-METHIONINE:CARBOXYL METHYLTRANSFERASE FAMILY PROTEIN"/>
    <property type="match status" value="1"/>
</dbReference>
<proteinExistence type="inferred from homology"/>
<gene>
    <name evidence="4" type="primary">gb23805</name>
    <name evidence="4" type="ORF">PR202_gb23805</name>
</gene>
<accession>A0AAV5FJC8</accession>
<dbReference type="InterPro" id="IPR029063">
    <property type="entry name" value="SAM-dependent_MTases_sf"/>
</dbReference>
<evidence type="ECO:0000256" key="1">
    <source>
        <dbReference type="ARBA" id="ARBA00008908"/>
    </source>
</evidence>
<dbReference type="InterPro" id="IPR005299">
    <property type="entry name" value="MeTrfase_7"/>
</dbReference>
<comment type="similarity">
    <text evidence="1">Belongs to the methyltransferase superfamily. Type-7 methyltransferase family. SABATH subfamily.</text>
</comment>
<dbReference type="GO" id="GO:0008168">
    <property type="term" value="F:methyltransferase activity"/>
    <property type="evidence" value="ECO:0007669"/>
    <property type="project" value="InterPro"/>
</dbReference>
<reference evidence="4" key="2">
    <citation type="submission" date="2021-12" db="EMBL/GenBank/DDBJ databases">
        <title>Resequencing data analysis of finger millet.</title>
        <authorList>
            <person name="Hatakeyama M."/>
            <person name="Aluri S."/>
            <person name="Balachadran M.T."/>
            <person name="Sivarajan S.R."/>
            <person name="Poveda L."/>
            <person name="Shimizu-Inatsugi R."/>
            <person name="Schlapbach R."/>
            <person name="Sreeman S.M."/>
            <person name="Shimizu K.K."/>
        </authorList>
    </citation>
    <scope>NUCLEOTIDE SEQUENCE</scope>
</reference>
<evidence type="ECO:0000256" key="3">
    <source>
        <dbReference type="ARBA" id="ARBA00022842"/>
    </source>
</evidence>
<keyword evidence="5" id="KW-1185">Reference proteome</keyword>